<dbReference type="Gene3D" id="3.30.565.10">
    <property type="entry name" value="Histidine kinase-like ATPase, C-terminal domain"/>
    <property type="match status" value="1"/>
</dbReference>
<dbReference type="Pfam" id="PF13589">
    <property type="entry name" value="HATPase_c_3"/>
    <property type="match status" value="1"/>
</dbReference>
<dbReference type="GO" id="GO:0016887">
    <property type="term" value="F:ATP hydrolysis activity"/>
    <property type="evidence" value="ECO:0007669"/>
    <property type="project" value="InterPro"/>
</dbReference>
<dbReference type="GO" id="GO:0140664">
    <property type="term" value="F:ATP-dependent DNA damage sensor activity"/>
    <property type="evidence" value="ECO:0007669"/>
    <property type="project" value="InterPro"/>
</dbReference>
<dbReference type="EMBL" id="CP031386">
    <property type="protein sequence ID" value="QPG97710.1"/>
    <property type="molecule type" value="Genomic_DNA"/>
</dbReference>
<dbReference type="Gene3D" id="3.30.1370.100">
    <property type="entry name" value="MutL, C-terminal domain, regulatory subdomain"/>
    <property type="match status" value="1"/>
</dbReference>
<dbReference type="PANTHER" id="PTHR10073:SF47">
    <property type="entry name" value="DNA MISMATCH REPAIR PROTEIN MLH3"/>
    <property type="match status" value="1"/>
</dbReference>
<dbReference type="SUPFAM" id="SSF118116">
    <property type="entry name" value="DNA mismatch repair protein MutL"/>
    <property type="match status" value="1"/>
</dbReference>
<keyword evidence="5" id="KW-1185">Reference proteome</keyword>
<dbReference type="InterPro" id="IPR038973">
    <property type="entry name" value="MutL/Mlh/Pms-like"/>
</dbReference>
<dbReference type="GO" id="GO:0005524">
    <property type="term" value="F:ATP binding"/>
    <property type="evidence" value="ECO:0007669"/>
    <property type="project" value="InterPro"/>
</dbReference>
<reference evidence="4 5" key="1">
    <citation type="journal article" date="2018" name="PLoS Genet.">
        <title>Repeat elements organise 3D genome structure and mediate transcription in the filamentous fungus Epichloe festucae.</title>
        <authorList>
            <person name="Winter D.J."/>
            <person name="Ganley A.R.D."/>
            <person name="Young C.A."/>
            <person name="Liachko I."/>
            <person name="Schardl C.L."/>
            <person name="Dupont P.Y."/>
            <person name="Berry D."/>
            <person name="Ram A."/>
            <person name="Scott B."/>
            <person name="Cox M.P."/>
        </authorList>
    </citation>
    <scope>NUCLEOTIDE SEQUENCE [LARGE SCALE GENOMIC DNA]</scope>
    <source>
        <strain evidence="4 5">Fl1</strain>
    </source>
</reference>
<evidence type="ECO:0000259" key="3">
    <source>
        <dbReference type="SMART" id="SM00853"/>
    </source>
</evidence>
<dbReference type="Gene3D" id="3.30.1540.20">
    <property type="entry name" value="MutL, C-terminal domain, dimerisation subdomain"/>
    <property type="match status" value="1"/>
</dbReference>
<proteinExistence type="inferred from homology"/>
<dbReference type="InterPro" id="IPR042121">
    <property type="entry name" value="MutL_C_regsub"/>
</dbReference>
<dbReference type="InterPro" id="IPR036890">
    <property type="entry name" value="HATPase_C_sf"/>
</dbReference>
<dbReference type="OrthoDB" id="429932at2759"/>
<dbReference type="Pfam" id="PF08676">
    <property type="entry name" value="MutL_C"/>
    <property type="match status" value="1"/>
</dbReference>
<dbReference type="AlphaFoldDB" id="A0A7S9KQ81"/>
<dbReference type="GO" id="GO:0032300">
    <property type="term" value="C:mismatch repair complex"/>
    <property type="evidence" value="ECO:0007669"/>
    <property type="project" value="InterPro"/>
</dbReference>
<sequence>MSIRPLPKDAIDKIKSSSSVTSLNDVVCGLLMNSLDANSSKININLDFALGNCIIEDDGFGIQPHEFEEGGGLGKLHHTSKSPPNPRIHGSHGNFIASVATFSLLTISSRHHRHDTHSALTIHNGNVLSRSIPAQPDQCIVSFKHGTRVSVRNLFGSMPVRVKQRGLLFSDRAKIDREWDAATKAIAALLLSWPCELSVFLREANTQREARMKTRGSEMASRASRLFVQAGLAESEGGGSWVPVSASSRRLRIKGAISTTPVATRRSQIMCLGIRPVQNSFGTNVLYEEVNKIFKSSSFGVVDGNALDKMRGKPTKGVEKWPMFFLELNLLGAEETLAVDDVLLGSSQHSLTAIVDLLRVICYGFLKKHWMQPKYVQKPDIKSSRSHYKGQPDTLHEPKMAPTRLPSRARLAGEHVFTGGSAHSPPFESWHRTKVGRSLPLLKSSTEHQVVQPTVPGECRMQMRRRLVGENGKLLRKPFDDVGEEAQSAARAETDDEPSEAVEQQRTMIASEQSGTLTPESIPRTNDHVQTCQPVELQPKSQPHEWLRNILDSWKNPVFETIEKQIPALPQNPVHTERPVEVRGDGQRSRFFLQENEIQFEAMSMDLSGRLSRCALEKAKVIGQVDKKFVLLQLPLRMRKDEPSESSSTLVMLDQHAADERCRLEELMSLYFLPSSQGLLQAVTEPLQRPIVFEISARENHLLRRCHAHFQTWGIFLESNTTNHVEGKEVLVSRLPPSISERCQSDPKLVIELVRKEIWKLEDRATPPRLTYEPGRSWVSCFHSCPQGILELLHSRSCRSAIMFNDELSLDDCEQLAHRLSQCAFPFQCAHGRPSMAPLVDIGSGTGRLGSWSEGLSAPRVGQWRKWLNGT</sequence>
<dbReference type="InterPro" id="IPR037198">
    <property type="entry name" value="MutL_C_sf"/>
</dbReference>
<name>A0A7S9KQ81_EPIFF</name>
<dbReference type="Proteomes" id="UP000594364">
    <property type="component" value="Chromosome 2"/>
</dbReference>
<dbReference type="InterPro" id="IPR014790">
    <property type="entry name" value="MutL_C"/>
</dbReference>
<dbReference type="SUPFAM" id="SSF55874">
    <property type="entry name" value="ATPase domain of HSP90 chaperone/DNA topoisomerase II/histidine kinase"/>
    <property type="match status" value="1"/>
</dbReference>
<accession>A0A7S9KQ81</accession>
<evidence type="ECO:0000256" key="1">
    <source>
        <dbReference type="ARBA" id="ARBA00006082"/>
    </source>
</evidence>
<evidence type="ECO:0000313" key="4">
    <source>
        <dbReference type="EMBL" id="QPG97710.1"/>
    </source>
</evidence>
<evidence type="ECO:0000256" key="2">
    <source>
        <dbReference type="SAM" id="MobiDB-lite"/>
    </source>
</evidence>
<comment type="similarity">
    <text evidence="1">Belongs to the DNA mismatch repair MutL/HexB family.</text>
</comment>
<evidence type="ECO:0000313" key="5">
    <source>
        <dbReference type="Proteomes" id="UP000594364"/>
    </source>
</evidence>
<feature type="region of interest" description="Disordered" evidence="2">
    <location>
        <begin position="381"/>
        <end position="401"/>
    </location>
</feature>
<organism evidence="4 5">
    <name type="scientific">Epichloe festucae (strain Fl1)</name>
    <dbReference type="NCBI Taxonomy" id="877507"/>
    <lineage>
        <taxon>Eukaryota</taxon>
        <taxon>Fungi</taxon>
        <taxon>Dikarya</taxon>
        <taxon>Ascomycota</taxon>
        <taxon>Pezizomycotina</taxon>
        <taxon>Sordariomycetes</taxon>
        <taxon>Hypocreomycetidae</taxon>
        <taxon>Hypocreales</taxon>
        <taxon>Clavicipitaceae</taxon>
        <taxon>Epichloe</taxon>
    </lineage>
</organism>
<dbReference type="PANTHER" id="PTHR10073">
    <property type="entry name" value="DNA MISMATCH REPAIR PROTEIN MLH, PMS, MUTL"/>
    <property type="match status" value="1"/>
</dbReference>
<dbReference type="GO" id="GO:0006298">
    <property type="term" value="P:mismatch repair"/>
    <property type="evidence" value="ECO:0007669"/>
    <property type="project" value="InterPro"/>
</dbReference>
<gene>
    <name evidence="4" type="ORF">C2857_006749</name>
</gene>
<dbReference type="InterPro" id="IPR042120">
    <property type="entry name" value="MutL_C_dimsub"/>
</dbReference>
<feature type="domain" description="MutL C-terminal dimerisation" evidence="3">
    <location>
        <begin position="621"/>
        <end position="808"/>
    </location>
</feature>
<dbReference type="SMART" id="SM00853">
    <property type="entry name" value="MutL_C"/>
    <property type="match status" value="1"/>
</dbReference>
<protein>
    <recommendedName>
        <fullName evidence="3">MutL C-terminal dimerisation domain-containing protein</fullName>
    </recommendedName>
</protein>